<gene>
    <name evidence="2" type="ordered locus">Amet_4162</name>
</gene>
<evidence type="ECO:0000256" key="1">
    <source>
        <dbReference type="SAM" id="Phobius"/>
    </source>
</evidence>
<organism evidence="2 3">
    <name type="scientific">Alkaliphilus metalliredigens (strain QYMF)</name>
    <dbReference type="NCBI Taxonomy" id="293826"/>
    <lineage>
        <taxon>Bacteria</taxon>
        <taxon>Bacillati</taxon>
        <taxon>Bacillota</taxon>
        <taxon>Clostridia</taxon>
        <taxon>Peptostreptococcales</taxon>
        <taxon>Natronincolaceae</taxon>
        <taxon>Alkaliphilus</taxon>
    </lineage>
</organism>
<name>A6TVM5_ALKMQ</name>
<dbReference type="EMBL" id="CP000724">
    <property type="protein sequence ID" value="ABR50243.1"/>
    <property type="molecule type" value="Genomic_DNA"/>
</dbReference>
<reference evidence="3" key="1">
    <citation type="journal article" date="2016" name="Genome Announc.">
        <title>Complete genome sequence of Alkaliphilus metalliredigens strain QYMF, an alkaliphilic and metal-reducing bacterium isolated from borax-contaminated leachate ponds.</title>
        <authorList>
            <person name="Hwang C."/>
            <person name="Copeland A."/>
            <person name="Lucas S."/>
            <person name="Lapidus A."/>
            <person name="Barry K."/>
            <person name="Detter J.C."/>
            <person name="Glavina Del Rio T."/>
            <person name="Hammon N."/>
            <person name="Israni S."/>
            <person name="Dalin E."/>
            <person name="Tice H."/>
            <person name="Pitluck S."/>
            <person name="Chertkov O."/>
            <person name="Brettin T."/>
            <person name="Bruce D."/>
            <person name="Han C."/>
            <person name="Schmutz J."/>
            <person name="Larimer F."/>
            <person name="Land M.L."/>
            <person name="Hauser L."/>
            <person name="Kyrpides N."/>
            <person name="Mikhailova N."/>
            <person name="Ye Q."/>
            <person name="Zhou J."/>
            <person name="Richardson P."/>
            <person name="Fields M.W."/>
        </authorList>
    </citation>
    <scope>NUCLEOTIDE SEQUENCE [LARGE SCALE GENOMIC DNA]</scope>
    <source>
        <strain evidence="3">QYMF</strain>
    </source>
</reference>
<evidence type="ECO:0000313" key="2">
    <source>
        <dbReference type="EMBL" id="ABR50243.1"/>
    </source>
</evidence>
<keyword evidence="1" id="KW-0812">Transmembrane</keyword>
<evidence type="ECO:0000313" key="3">
    <source>
        <dbReference type="Proteomes" id="UP000001572"/>
    </source>
</evidence>
<feature type="transmembrane region" description="Helical" evidence="1">
    <location>
        <begin position="40"/>
        <end position="58"/>
    </location>
</feature>
<proteinExistence type="predicted"/>
<dbReference type="HOGENOM" id="CLU_2434366_0_0_9"/>
<keyword evidence="1" id="KW-0472">Membrane</keyword>
<keyword evidence="1" id="KW-1133">Transmembrane helix</keyword>
<dbReference type="Proteomes" id="UP000001572">
    <property type="component" value="Chromosome"/>
</dbReference>
<keyword evidence="3" id="KW-1185">Reference proteome</keyword>
<dbReference type="KEGG" id="amt:Amet_4162"/>
<dbReference type="AlphaFoldDB" id="A6TVM5"/>
<dbReference type="STRING" id="293826.Amet_4162"/>
<accession>A6TVM5</accession>
<protein>
    <submittedName>
        <fullName evidence="2">Uncharacterized protein</fullName>
    </submittedName>
</protein>
<sequence length="90" mass="10434">MPKYRNLNKSFDIILSEYYNNSKKRSLYEIQKEEKPMRKVLGLTTFIGTGVGLLIFSAIRGESFVYTILLLVVAVLFFIGLPDHYKELLK</sequence>
<feature type="transmembrane region" description="Helical" evidence="1">
    <location>
        <begin position="64"/>
        <end position="81"/>
    </location>
</feature>